<evidence type="ECO:0000313" key="9">
    <source>
        <dbReference type="Proteomes" id="UP001058974"/>
    </source>
</evidence>
<feature type="domain" description="Myb-like" evidence="6">
    <location>
        <begin position="216"/>
        <end position="267"/>
    </location>
</feature>
<evidence type="ECO:0000259" key="7">
    <source>
        <dbReference type="PROSITE" id="PS51294"/>
    </source>
</evidence>
<dbReference type="Gramene" id="Psat03G0509000-T1">
    <property type="protein sequence ID" value="KAI5430828.1"/>
    <property type="gene ID" value="KIW84_035090"/>
</dbReference>
<dbReference type="GO" id="GO:0005634">
    <property type="term" value="C:nucleus"/>
    <property type="evidence" value="ECO:0007669"/>
    <property type="project" value="UniProtKB-SubCell"/>
</dbReference>
<dbReference type="Proteomes" id="UP001058974">
    <property type="component" value="Chromosome 3"/>
</dbReference>
<dbReference type="Gramene" id="PSAT_LOCUS11644_t1">
    <property type="protein sequence ID" value="CAL5191705.1"/>
    <property type="gene ID" value="PSAT_LOCUS11644"/>
</dbReference>
<evidence type="ECO:0000259" key="6">
    <source>
        <dbReference type="PROSITE" id="PS50090"/>
    </source>
</evidence>
<keyword evidence="4" id="KW-0238">DNA-binding</keyword>
<evidence type="ECO:0000256" key="3">
    <source>
        <dbReference type="ARBA" id="ARBA00023015"/>
    </source>
</evidence>
<dbReference type="AlphaFoldDB" id="A0A9D4Y0C0"/>
<dbReference type="PANTHER" id="PTHR45614">
    <property type="entry name" value="MYB PROTEIN-RELATED"/>
    <property type="match status" value="1"/>
</dbReference>
<dbReference type="Gene3D" id="1.10.10.60">
    <property type="entry name" value="Homeodomain-like"/>
    <property type="match status" value="2"/>
</dbReference>
<evidence type="ECO:0000256" key="5">
    <source>
        <dbReference type="ARBA" id="ARBA00023242"/>
    </source>
</evidence>
<keyword evidence="3" id="KW-0804">Transcription</keyword>
<evidence type="ECO:0000256" key="2">
    <source>
        <dbReference type="ARBA" id="ARBA00022737"/>
    </source>
</evidence>
<evidence type="ECO:0000313" key="8">
    <source>
        <dbReference type="EMBL" id="KAI5430828.1"/>
    </source>
</evidence>
<dbReference type="GO" id="GO:0000981">
    <property type="term" value="F:DNA-binding transcription factor activity, RNA polymerase II-specific"/>
    <property type="evidence" value="ECO:0007669"/>
    <property type="project" value="TreeGrafter"/>
</dbReference>
<dbReference type="OrthoDB" id="2143914at2759"/>
<proteinExistence type="predicted"/>
<protein>
    <submittedName>
        <fullName evidence="8">Uncharacterized protein</fullName>
    </submittedName>
</protein>
<keyword evidence="3" id="KW-0805">Transcription regulation</keyword>
<dbReference type="PROSITE" id="PS51294">
    <property type="entry name" value="HTH_MYB"/>
    <property type="match status" value="2"/>
</dbReference>
<dbReference type="Pfam" id="PF13921">
    <property type="entry name" value="Myb_DNA-bind_6"/>
    <property type="match status" value="1"/>
</dbReference>
<dbReference type="PANTHER" id="PTHR45614:SF285">
    <property type="entry name" value="TRANSCRIPTION FACTOR MYB98"/>
    <property type="match status" value="1"/>
</dbReference>
<dbReference type="EMBL" id="JAMSHJ010000003">
    <property type="protein sequence ID" value="KAI5430828.1"/>
    <property type="molecule type" value="Genomic_DNA"/>
</dbReference>
<dbReference type="InterPro" id="IPR050560">
    <property type="entry name" value="MYB_TF"/>
</dbReference>
<evidence type="ECO:0000256" key="1">
    <source>
        <dbReference type="ARBA" id="ARBA00004123"/>
    </source>
</evidence>
<dbReference type="Gramene" id="Psat3g170560.1">
    <property type="protein sequence ID" value="Psat3g170560.1.cds"/>
    <property type="gene ID" value="Psat3g170560"/>
</dbReference>
<keyword evidence="2" id="KW-0677">Repeat</keyword>
<name>A0A9D4Y0C0_PEA</name>
<dbReference type="FunFam" id="1.10.10.60:FF:000010">
    <property type="entry name" value="Transcriptional activator Myb isoform A"/>
    <property type="match status" value="1"/>
</dbReference>
<accession>A0A9D4Y0C0</accession>
<dbReference type="GO" id="GO:0000978">
    <property type="term" value="F:RNA polymerase II cis-regulatory region sequence-specific DNA binding"/>
    <property type="evidence" value="ECO:0007669"/>
    <property type="project" value="TreeGrafter"/>
</dbReference>
<reference evidence="8 9" key="1">
    <citation type="journal article" date="2022" name="Nat. Genet.">
        <title>Improved pea reference genome and pan-genome highlight genomic features and evolutionary characteristics.</title>
        <authorList>
            <person name="Yang T."/>
            <person name="Liu R."/>
            <person name="Luo Y."/>
            <person name="Hu S."/>
            <person name="Wang D."/>
            <person name="Wang C."/>
            <person name="Pandey M.K."/>
            <person name="Ge S."/>
            <person name="Xu Q."/>
            <person name="Li N."/>
            <person name="Li G."/>
            <person name="Huang Y."/>
            <person name="Saxena R.K."/>
            <person name="Ji Y."/>
            <person name="Li M."/>
            <person name="Yan X."/>
            <person name="He Y."/>
            <person name="Liu Y."/>
            <person name="Wang X."/>
            <person name="Xiang C."/>
            <person name="Varshney R.K."/>
            <person name="Ding H."/>
            <person name="Gao S."/>
            <person name="Zong X."/>
        </authorList>
    </citation>
    <scope>NUCLEOTIDE SEQUENCE [LARGE SCALE GENOMIC DNA]</scope>
    <source>
        <strain evidence="8 9">cv. Zhongwan 6</strain>
    </source>
</reference>
<comment type="caution">
    <text evidence="8">The sequence shown here is derived from an EMBL/GenBank/DDBJ whole genome shotgun (WGS) entry which is preliminary data.</text>
</comment>
<dbReference type="InterPro" id="IPR017930">
    <property type="entry name" value="Myb_dom"/>
</dbReference>
<feature type="domain" description="HTH myb-type" evidence="7">
    <location>
        <begin position="268"/>
        <end position="322"/>
    </location>
</feature>
<dbReference type="InterPro" id="IPR009057">
    <property type="entry name" value="Homeodomain-like_sf"/>
</dbReference>
<keyword evidence="5" id="KW-0539">Nucleus</keyword>
<gene>
    <name evidence="8" type="ORF">KIW84_035090</name>
</gene>
<feature type="domain" description="HTH myb-type" evidence="7">
    <location>
        <begin position="216"/>
        <end position="267"/>
    </location>
</feature>
<comment type="subcellular location">
    <subcellularLocation>
        <location evidence="1">Nucleus</location>
    </subcellularLocation>
</comment>
<evidence type="ECO:0000256" key="4">
    <source>
        <dbReference type="ARBA" id="ARBA00023125"/>
    </source>
</evidence>
<sequence length="447" mass="51606">MKSDPRFARKFSYLSRDFLKNPSVKSEIPTVVPLQPSSTFSPSPSHFNTFLYQNHYTQFEEQAHKETRYDSSFSDMVPSSVSSFSMVSTPMYKKASTNGFHEKKFDWQNPMAYAPNNNKKKVMHGRLNTSDGIWDLSRKNLFQHGETSQHQAGPSFSPSLVYDENPSIAIKSNLQGDISFIGGIENKSLENDHELVHSDKKRRRRVHKNVETQHRDLNIIKGQWTENEDRILVQLVDQFGTREWSHIAKFLNGRIGKQCRERWNNHLRPDIKKDSWSQEEDKILIEAHKKLGNKWSEISKKLPGRTDNTIKNHWNTTKRSQIAKRRRNRRKSLKLNPLQKYIIEVEAAKEAKNKQLENSISMMTIGNQLSFNNFNGRSEGGFRSQGFATPRGEIEGYVPMIVNGGDDGIGNGSGAMNYDYGSYAMEFFPEVPLKQEIDLMKMFYKNP</sequence>
<dbReference type="InterPro" id="IPR001005">
    <property type="entry name" value="SANT/Myb"/>
</dbReference>
<dbReference type="PROSITE" id="PS50090">
    <property type="entry name" value="MYB_LIKE"/>
    <property type="match status" value="2"/>
</dbReference>
<dbReference type="CDD" id="cd00167">
    <property type="entry name" value="SANT"/>
    <property type="match status" value="2"/>
</dbReference>
<keyword evidence="9" id="KW-1185">Reference proteome</keyword>
<feature type="domain" description="Myb-like" evidence="6">
    <location>
        <begin position="268"/>
        <end position="318"/>
    </location>
</feature>
<dbReference type="SUPFAM" id="SSF46689">
    <property type="entry name" value="Homeodomain-like"/>
    <property type="match status" value="1"/>
</dbReference>
<organism evidence="8 9">
    <name type="scientific">Pisum sativum</name>
    <name type="common">Garden pea</name>
    <name type="synonym">Lathyrus oleraceus</name>
    <dbReference type="NCBI Taxonomy" id="3888"/>
    <lineage>
        <taxon>Eukaryota</taxon>
        <taxon>Viridiplantae</taxon>
        <taxon>Streptophyta</taxon>
        <taxon>Embryophyta</taxon>
        <taxon>Tracheophyta</taxon>
        <taxon>Spermatophyta</taxon>
        <taxon>Magnoliopsida</taxon>
        <taxon>eudicotyledons</taxon>
        <taxon>Gunneridae</taxon>
        <taxon>Pentapetalae</taxon>
        <taxon>rosids</taxon>
        <taxon>fabids</taxon>
        <taxon>Fabales</taxon>
        <taxon>Fabaceae</taxon>
        <taxon>Papilionoideae</taxon>
        <taxon>50 kb inversion clade</taxon>
        <taxon>NPAAA clade</taxon>
        <taxon>Hologalegina</taxon>
        <taxon>IRL clade</taxon>
        <taxon>Fabeae</taxon>
        <taxon>Lathyrus</taxon>
    </lineage>
</organism>
<dbReference type="SMART" id="SM00717">
    <property type="entry name" value="SANT"/>
    <property type="match status" value="2"/>
</dbReference>